<reference evidence="1 2" key="1">
    <citation type="submission" date="2015-07" db="EMBL/GenBank/DDBJ databases">
        <title>Genome sequence of Levilinea saccharolytica DSM 16555.</title>
        <authorList>
            <person name="Hemp J."/>
            <person name="Ward L.M."/>
            <person name="Pace L.A."/>
            <person name="Fischer W.W."/>
        </authorList>
    </citation>
    <scope>NUCLEOTIDE SEQUENCE [LARGE SCALE GENOMIC DNA]</scope>
    <source>
        <strain evidence="1 2">KIBI-1</strain>
    </source>
</reference>
<dbReference type="RefSeq" id="WP_062416902.1">
    <property type="nucleotide sequence ID" value="NZ_DF967974.1"/>
</dbReference>
<proteinExistence type="predicted"/>
<protein>
    <submittedName>
        <fullName evidence="1">Uncharacterized protein</fullName>
    </submittedName>
</protein>
<gene>
    <name evidence="1" type="ORF">ADN01_03365</name>
</gene>
<evidence type="ECO:0000313" key="1">
    <source>
        <dbReference type="EMBL" id="KPL89923.1"/>
    </source>
</evidence>
<sequence>MKLSGPQITTILRENLQIDSGRHLYGVLGTYSQLAAFENDILSQINLLSQEPGNATTARHQVVNLNFALMDRIGDEDLRDLVRSEGKRPQTIQRRLNLTFDSLLANLLEKDHFIILKQIELLFAYDLDLQTIRARASNQNHILLLLPGEKRGDHVALFTEANSRFHRELPYQLIADNHLWELENANAA</sequence>
<name>A0A0P6YZR7_9CHLR</name>
<keyword evidence="2" id="KW-1185">Reference proteome</keyword>
<dbReference type="STRING" id="229921.ADN01_03365"/>
<dbReference type="OrthoDB" id="3078281at2"/>
<dbReference type="AlphaFoldDB" id="A0A0P6YZR7"/>
<comment type="caution">
    <text evidence="1">The sequence shown here is derived from an EMBL/GenBank/DDBJ whole genome shotgun (WGS) entry which is preliminary data.</text>
</comment>
<dbReference type="Proteomes" id="UP000050501">
    <property type="component" value="Unassembled WGS sequence"/>
</dbReference>
<accession>A0A0P6YZR7</accession>
<evidence type="ECO:0000313" key="2">
    <source>
        <dbReference type="Proteomes" id="UP000050501"/>
    </source>
</evidence>
<organism evidence="1 2">
    <name type="scientific">Levilinea saccharolytica</name>
    <dbReference type="NCBI Taxonomy" id="229921"/>
    <lineage>
        <taxon>Bacteria</taxon>
        <taxon>Bacillati</taxon>
        <taxon>Chloroflexota</taxon>
        <taxon>Anaerolineae</taxon>
        <taxon>Anaerolineales</taxon>
        <taxon>Anaerolineaceae</taxon>
        <taxon>Levilinea</taxon>
    </lineage>
</organism>
<dbReference type="EMBL" id="LGCM01000014">
    <property type="protein sequence ID" value="KPL89923.1"/>
    <property type="molecule type" value="Genomic_DNA"/>
</dbReference>